<evidence type="ECO:0000313" key="2">
    <source>
        <dbReference type="EMBL" id="GFO30577.1"/>
    </source>
</evidence>
<evidence type="ECO:0000313" key="3">
    <source>
        <dbReference type="Proteomes" id="UP000735302"/>
    </source>
</evidence>
<accession>A0AAV4CGN7</accession>
<protein>
    <submittedName>
        <fullName evidence="2">Uncharacterized protein</fullName>
    </submittedName>
</protein>
<evidence type="ECO:0000256" key="1">
    <source>
        <dbReference type="SAM" id="MobiDB-lite"/>
    </source>
</evidence>
<dbReference type="EMBL" id="BLXT01006250">
    <property type="protein sequence ID" value="GFO30577.1"/>
    <property type="molecule type" value="Genomic_DNA"/>
</dbReference>
<dbReference type="Proteomes" id="UP000735302">
    <property type="component" value="Unassembled WGS sequence"/>
</dbReference>
<feature type="region of interest" description="Disordered" evidence="1">
    <location>
        <begin position="60"/>
        <end position="107"/>
    </location>
</feature>
<name>A0AAV4CGN7_9GAST</name>
<reference evidence="2 3" key="1">
    <citation type="journal article" date="2021" name="Elife">
        <title>Chloroplast acquisition without the gene transfer in kleptoplastic sea slugs, Plakobranchus ocellatus.</title>
        <authorList>
            <person name="Maeda T."/>
            <person name="Takahashi S."/>
            <person name="Yoshida T."/>
            <person name="Shimamura S."/>
            <person name="Takaki Y."/>
            <person name="Nagai Y."/>
            <person name="Toyoda A."/>
            <person name="Suzuki Y."/>
            <person name="Arimoto A."/>
            <person name="Ishii H."/>
            <person name="Satoh N."/>
            <person name="Nishiyama T."/>
            <person name="Hasebe M."/>
            <person name="Maruyama T."/>
            <person name="Minagawa J."/>
            <person name="Obokata J."/>
            <person name="Shigenobu S."/>
        </authorList>
    </citation>
    <scope>NUCLEOTIDE SEQUENCE [LARGE SCALE GENOMIC DNA]</scope>
</reference>
<comment type="caution">
    <text evidence="2">The sequence shown here is derived from an EMBL/GenBank/DDBJ whole genome shotgun (WGS) entry which is preliminary data.</text>
</comment>
<gene>
    <name evidence="2" type="ORF">PoB_005708200</name>
</gene>
<keyword evidence="3" id="KW-1185">Reference proteome</keyword>
<dbReference type="AlphaFoldDB" id="A0AAV4CGN7"/>
<proteinExistence type="predicted"/>
<organism evidence="2 3">
    <name type="scientific">Plakobranchus ocellatus</name>
    <dbReference type="NCBI Taxonomy" id="259542"/>
    <lineage>
        <taxon>Eukaryota</taxon>
        <taxon>Metazoa</taxon>
        <taxon>Spiralia</taxon>
        <taxon>Lophotrochozoa</taxon>
        <taxon>Mollusca</taxon>
        <taxon>Gastropoda</taxon>
        <taxon>Heterobranchia</taxon>
        <taxon>Euthyneura</taxon>
        <taxon>Panpulmonata</taxon>
        <taxon>Sacoglossa</taxon>
        <taxon>Placobranchoidea</taxon>
        <taxon>Plakobranchidae</taxon>
        <taxon>Plakobranchus</taxon>
    </lineage>
</organism>
<sequence length="107" mass="12148">MMTTTTTIMRRRRRRRMVMIRMGRRMKTIATVRGAQAVRGFPVIGGYHLVLASGPRDVLNDSHDGRKLRLQPVSSSRRGTDCQCVPNDKPRVPGQIREAQRPGKSLH</sequence>